<evidence type="ECO:0000256" key="6">
    <source>
        <dbReference type="ARBA" id="ARBA00022801"/>
    </source>
</evidence>
<dbReference type="EMBL" id="PDYG01000074">
    <property type="protein sequence ID" value="PHU37191.1"/>
    <property type="molecule type" value="Genomic_DNA"/>
</dbReference>
<dbReference type="RefSeq" id="WP_099386476.1">
    <property type="nucleotide sequence ID" value="NZ_JANSWH010000072.1"/>
</dbReference>
<gene>
    <name evidence="11" type="ORF">CSX02_09290</name>
</gene>
<evidence type="ECO:0000256" key="7">
    <source>
        <dbReference type="ARBA" id="ARBA00022833"/>
    </source>
</evidence>
<reference evidence="11 12" key="1">
    <citation type="submission" date="2017-10" db="EMBL/GenBank/DDBJ databases">
        <title>Resolving the taxonomy of Roseburia spp., Eubacterium rectale and Agathobacter spp. through phylogenomic analysis.</title>
        <authorList>
            <person name="Sheridan P.O."/>
            <person name="Walker A.W."/>
            <person name="Duncan S.H."/>
            <person name="Scott K.P."/>
            <person name="Toole P.W.O."/>
            <person name="Luis P."/>
            <person name="Flint H.J."/>
        </authorList>
    </citation>
    <scope>NUCLEOTIDE SEQUENCE [LARGE SCALE GENOMIC DNA]</scope>
    <source>
        <strain evidence="11 12">JK623</strain>
    </source>
</reference>
<evidence type="ECO:0000256" key="8">
    <source>
        <dbReference type="ARBA" id="ARBA00023049"/>
    </source>
</evidence>
<evidence type="ECO:0000256" key="1">
    <source>
        <dbReference type="ARBA" id="ARBA00001947"/>
    </source>
</evidence>
<dbReference type="Gene3D" id="3.40.630.10">
    <property type="entry name" value="Zn peptidases"/>
    <property type="match status" value="1"/>
</dbReference>
<dbReference type="Gene3D" id="2.30.250.10">
    <property type="entry name" value="Aminopeptidase i, Domain 2"/>
    <property type="match status" value="1"/>
</dbReference>
<dbReference type="GO" id="GO:0008237">
    <property type="term" value="F:metallopeptidase activity"/>
    <property type="evidence" value="ECO:0007669"/>
    <property type="project" value="UniProtKB-KW"/>
</dbReference>
<keyword evidence="6 9" id="KW-0378">Hydrolase</keyword>
<dbReference type="SUPFAM" id="SSF53187">
    <property type="entry name" value="Zn-dependent exopeptidases"/>
    <property type="match status" value="1"/>
</dbReference>
<comment type="similarity">
    <text evidence="2 9">Belongs to the peptidase M18 family.</text>
</comment>
<dbReference type="GO" id="GO:0006508">
    <property type="term" value="P:proteolysis"/>
    <property type="evidence" value="ECO:0007669"/>
    <property type="project" value="UniProtKB-KW"/>
</dbReference>
<keyword evidence="7 9" id="KW-0862">Zinc</keyword>
<dbReference type="AlphaFoldDB" id="A0A2G3E1U5"/>
<dbReference type="InterPro" id="IPR001948">
    <property type="entry name" value="Peptidase_M18"/>
</dbReference>
<evidence type="ECO:0000313" key="12">
    <source>
        <dbReference type="Proteomes" id="UP000224563"/>
    </source>
</evidence>
<keyword evidence="12" id="KW-1185">Reference proteome</keyword>
<evidence type="ECO:0000256" key="10">
    <source>
        <dbReference type="RuleBase" id="RU004387"/>
    </source>
</evidence>
<comment type="cofactor">
    <cofactor evidence="1 10">
        <name>Zn(2+)</name>
        <dbReference type="ChEBI" id="CHEBI:29105"/>
    </cofactor>
</comment>
<dbReference type="GO" id="GO:0005737">
    <property type="term" value="C:cytoplasm"/>
    <property type="evidence" value="ECO:0007669"/>
    <property type="project" value="UniProtKB-ARBA"/>
</dbReference>
<dbReference type="GO" id="GO:0008270">
    <property type="term" value="F:zinc ion binding"/>
    <property type="evidence" value="ECO:0007669"/>
    <property type="project" value="InterPro"/>
</dbReference>
<comment type="caution">
    <text evidence="11">The sequence shown here is derived from an EMBL/GenBank/DDBJ whole genome shotgun (WGS) entry which is preliminary data.</text>
</comment>
<sequence length="479" mass="52675">MAGKTAKKQKETKIVYAWEKYPQGKERDKVMKFAESYRKFISENKTERECTSTIYEDAIKNGFVDLEEVIASGKKLEAGSRVIANNMGKGLALFIVGEEPIQNGMNILGAHIDSPRIDLKQVPLYEDALYKTHFAMLDTHYYGGIKKYQWVTLPLALHGVFAKKDGSVVNVSIGDKPGDPVFGISDLLIHLAGSQMSKKATEVITGEKLDILVGSIAKSKEEEEEAKDLVKKNVLAILAETYGIEEDDFLSAEIEVVPAGEARDYGLDRSMIMGYGHDDRVCAYPSYKAMLKIDQPKYTSVCLLVDKEEIGSVGASGMQSRFFENCVAEMIALTGEYSDLYVRRALKNSKALSSDVSAALDPNFPAVMEDKNSAFFGKGLVFNKYTGSRGKSGSNDANAEYVAKVRAIMDNNNVKFQTAELGKVDEGGGGTIAYILGNYNMNVIDSGVAVLNMHAPWEIISKVDLYEAYLGYVAFLKEA</sequence>
<dbReference type="InterPro" id="IPR023358">
    <property type="entry name" value="Peptidase_M18_dom2"/>
</dbReference>
<keyword evidence="4 9" id="KW-0645">Protease</keyword>
<dbReference type="Proteomes" id="UP000224563">
    <property type="component" value="Unassembled WGS sequence"/>
</dbReference>
<evidence type="ECO:0000256" key="9">
    <source>
        <dbReference type="RuleBase" id="RU004386"/>
    </source>
</evidence>
<dbReference type="EC" id="3.4.11.-" evidence="10"/>
<evidence type="ECO:0000313" key="11">
    <source>
        <dbReference type="EMBL" id="PHU37191.1"/>
    </source>
</evidence>
<dbReference type="PRINTS" id="PR00932">
    <property type="entry name" value="AMINO1PTASE"/>
</dbReference>
<organism evidence="11 12">
    <name type="scientific">Agathobacter ruminis</name>
    <dbReference type="NCBI Taxonomy" id="1712665"/>
    <lineage>
        <taxon>Bacteria</taxon>
        <taxon>Bacillati</taxon>
        <taxon>Bacillota</taxon>
        <taxon>Clostridia</taxon>
        <taxon>Lachnospirales</taxon>
        <taxon>Lachnospiraceae</taxon>
        <taxon>Agathobacter</taxon>
    </lineage>
</organism>
<keyword evidence="8 9" id="KW-0482">Metalloprotease</keyword>
<dbReference type="PANTHER" id="PTHR28570">
    <property type="entry name" value="ASPARTYL AMINOPEPTIDASE"/>
    <property type="match status" value="1"/>
</dbReference>
<evidence type="ECO:0000256" key="5">
    <source>
        <dbReference type="ARBA" id="ARBA00022723"/>
    </source>
</evidence>
<protein>
    <recommendedName>
        <fullName evidence="10">M18 family aminopeptidase</fullName>
        <ecNumber evidence="10">3.4.11.-</ecNumber>
    </recommendedName>
</protein>
<dbReference type="SUPFAM" id="SSF101821">
    <property type="entry name" value="Aminopeptidase/glucanase lid domain"/>
    <property type="match status" value="1"/>
</dbReference>
<keyword evidence="5 9" id="KW-0479">Metal-binding</keyword>
<evidence type="ECO:0000256" key="3">
    <source>
        <dbReference type="ARBA" id="ARBA00022438"/>
    </source>
</evidence>
<proteinExistence type="inferred from homology"/>
<reference evidence="11 12" key="2">
    <citation type="submission" date="2017-10" db="EMBL/GenBank/DDBJ databases">
        <authorList>
            <person name="Banno H."/>
            <person name="Chua N.-H."/>
        </authorList>
    </citation>
    <scope>NUCLEOTIDE SEQUENCE [LARGE SCALE GENOMIC DNA]</scope>
    <source>
        <strain evidence="11 12">JK623</strain>
    </source>
</reference>
<dbReference type="NCBIfam" id="NF002600">
    <property type="entry name" value="PRK02256.1"/>
    <property type="match status" value="1"/>
</dbReference>
<evidence type="ECO:0000256" key="4">
    <source>
        <dbReference type="ARBA" id="ARBA00022670"/>
    </source>
</evidence>
<dbReference type="Pfam" id="PF02127">
    <property type="entry name" value="Peptidase_M18"/>
    <property type="match status" value="1"/>
</dbReference>
<keyword evidence="3 9" id="KW-0031">Aminopeptidase</keyword>
<accession>A0A2G3E1U5</accession>
<dbReference type="GO" id="GO:0004177">
    <property type="term" value="F:aminopeptidase activity"/>
    <property type="evidence" value="ECO:0007669"/>
    <property type="project" value="UniProtKB-KW"/>
</dbReference>
<name>A0A2G3E1U5_9FIRM</name>
<dbReference type="PANTHER" id="PTHR28570:SF2">
    <property type="entry name" value="M18 FAMILY AMINOPEPTIDASE 1-RELATED"/>
    <property type="match status" value="1"/>
</dbReference>
<evidence type="ECO:0000256" key="2">
    <source>
        <dbReference type="ARBA" id="ARBA00008290"/>
    </source>
</evidence>